<dbReference type="KEGG" id="dmp:FAK_10170"/>
<keyword evidence="1" id="KW-0812">Transmembrane</keyword>
<gene>
    <name evidence="2" type="ORF">FAK_10170</name>
</gene>
<evidence type="ECO:0000313" key="2">
    <source>
        <dbReference type="EMBL" id="BEQ13951.1"/>
    </source>
</evidence>
<accession>A0AAU9EA13</accession>
<evidence type="ECO:0000313" key="3">
    <source>
        <dbReference type="Proteomes" id="UP001366166"/>
    </source>
</evidence>
<dbReference type="AlphaFoldDB" id="A0AAU9EA13"/>
<proteinExistence type="predicted"/>
<feature type="transmembrane region" description="Helical" evidence="1">
    <location>
        <begin position="20"/>
        <end position="41"/>
    </location>
</feature>
<organism evidence="2 3">
    <name type="scientific">Desulfoferula mesophila</name>
    <dbReference type="NCBI Taxonomy" id="3058419"/>
    <lineage>
        <taxon>Bacteria</taxon>
        <taxon>Pseudomonadati</taxon>
        <taxon>Thermodesulfobacteriota</taxon>
        <taxon>Desulfarculia</taxon>
        <taxon>Desulfarculales</taxon>
        <taxon>Desulfarculaceae</taxon>
        <taxon>Desulfoferula</taxon>
    </lineage>
</organism>
<name>A0AAU9EA13_9BACT</name>
<keyword evidence="1" id="KW-0472">Membrane</keyword>
<keyword evidence="1" id="KW-1133">Transmembrane helix</keyword>
<dbReference type="Proteomes" id="UP001366166">
    <property type="component" value="Chromosome"/>
</dbReference>
<keyword evidence="3" id="KW-1185">Reference proteome</keyword>
<evidence type="ECO:0000256" key="1">
    <source>
        <dbReference type="SAM" id="Phobius"/>
    </source>
</evidence>
<protein>
    <submittedName>
        <fullName evidence="2">Uncharacterized protein</fullName>
    </submittedName>
</protein>
<sequence>MRVPRGTEALCPEGLNTTFNLAGALKVFLPAAIVISLLGEWGKKRKWPAKLERRVERVWRAI</sequence>
<reference evidence="3" key="1">
    <citation type="journal article" date="2023" name="Arch. Microbiol.">
        <title>Desulfoferula mesophilus gen. nov. sp. nov., a mesophilic sulfate-reducing bacterium isolated from a brackish lake sediment.</title>
        <authorList>
            <person name="Watanabe T."/>
            <person name="Yabe T."/>
            <person name="Tsuji J.M."/>
            <person name="Fukui M."/>
        </authorList>
    </citation>
    <scope>NUCLEOTIDE SEQUENCE [LARGE SCALE GENOMIC DNA]</scope>
    <source>
        <strain evidence="3">12FAK</strain>
    </source>
</reference>
<dbReference type="EMBL" id="AP028679">
    <property type="protein sequence ID" value="BEQ13951.1"/>
    <property type="molecule type" value="Genomic_DNA"/>
</dbReference>